<protein>
    <submittedName>
        <fullName evidence="1">Uncharacterized protein</fullName>
    </submittedName>
</protein>
<dbReference type="RefSeq" id="WP_064992291.1">
    <property type="nucleotide sequence ID" value="NZ_CP033361.1"/>
</dbReference>
<dbReference type="Pfam" id="PF20012">
    <property type="entry name" value="GAP1-N1"/>
    <property type="match status" value="1"/>
</dbReference>
<organism evidence="1 2">
    <name type="scientific">Mesorhizobium erdmanii</name>
    <dbReference type="NCBI Taxonomy" id="1777866"/>
    <lineage>
        <taxon>Bacteria</taxon>
        <taxon>Pseudomonadati</taxon>
        <taxon>Pseudomonadota</taxon>
        <taxon>Alphaproteobacteria</taxon>
        <taxon>Hyphomicrobiales</taxon>
        <taxon>Phyllobacteriaceae</taxon>
        <taxon>Mesorhizobium</taxon>
    </lineage>
</organism>
<dbReference type="AlphaFoldDB" id="A0A6M7UIU6"/>
<keyword evidence="2" id="KW-1185">Reference proteome</keyword>
<name>A0A6M7UIU6_9HYPH</name>
<dbReference type="EMBL" id="CP033361">
    <property type="protein sequence ID" value="QKC77889.1"/>
    <property type="molecule type" value="Genomic_DNA"/>
</dbReference>
<proteinExistence type="predicted"/>
<evidence type="ECO:0000313" key="1">
    <source>
        <dbReference type="EMBL" id="QKC77889.1"/>
    </source>
</evidence>
<gene>
    <name evidence="1" type="ORF">EB233_22290</name>
</gene>
<dbReference type="Proteomes" id="UP000503339">
    <property type="component" value="Chromosome"/>
</dbReference>
<evidence type="ECO:0000313" key="2">
    <source>
        <dbReference type="Proteomes" id="UP000503339"/>
    </source>
</evidence>
<sequence length="674" mass="73375">MMVATVHQTLHGYSDGHRLISGSLPILGLHARTMVVMSDLSGPGIRPEPMGYLTGYPLEGEGKYVLARTWAAPEMPRPGCVWTHSLIIDNADLATLSSAEGLFLAFRRPSGPPSRSEYAEPITILDSPVRAVPFRDSRTPGIVEALYTKPDKIVLADTVFADDDERLVVAIWMQQWPRLRRSFGFCTLSGMDRSVKGVTLDLQLVRSSDRQHRMKFPDSVTPSVTLSELALKTLIDDIEGIDTTQIREFLRRSGGDVDGGRRAMLPLCRLHSSLFAGGEPDLAAGIQALADLDALGPKQARSVRSLIARAAVENVDRLDEAVFDFVIDTLEQGVRPNEKPIPPGRIGFALWRRSPKRFFESVDAGGIVGDAARKALASIPSADLVEGLESAATLASRVVEVRPELLERSDFWAISDVDEGLATAVNAKVAGKVAAALLNTGRSGPARQLVEQASAEDLASALNVSAGGPAFNEWVRALVSNPDKAAAVLASGRISQRLIIVGIANAGGVDDVPNDYGEDPWLIAARSARGALSDHDETFFAAFLMTRALGFRSRSQADLIRLSYTTLYRAFEHGRLDGDLARLASSRLSWGIWSSWDNCSRLQETVVARFIDRNLDPETFGRLTDDVVLSISLIDEAARTARGRRYLNEVRKSLADAQEKAIRARADYIASKIK</sequence>
<dbReference type="KEGG" id="merd:EB233_22290"/>
<reference evidence="1 2" key="1">
    <citation type="submission" date="2018-10" db="EMBL/GenBank/DDBJ databases">
        <authorList>
            <person name="Perry B.J."/>
            <person name="Sullivan J.T."/>
            <person name="Murphy R.J.T."/>
            <person name="Ramsay J.P."/>
            <person name="Ronson C.W."/>
        </authorList>
    </citation>
    <scope>NUCLEOTIDE SEQUENCE [LARGE SCALE GENOMIC DNA]</scope>
    <source>
        <strain evidence="1 2">NZP2014</strain>
    </source>
</reference>
<accession>A0A6M7UIU6</accession>